<keyword evidence="1" id="KW-0732">Signal</keyword>
<evidence type="ECO:0000256" key="1">
    <source>
        <dbReference type="SAM" id="SignalP"/>
    </source>
</evidence>
<dbReference type="InterPro" id="IPR013424">
    <property type="entry name" value="Ice-binding_C"/>
</dbReference>
<name>A0AAT9FLG9_9BACT</name>
<feature type="chain" id="PRO_5043333447" description="Ice-binding protein C-terminal domain-containing protein" evidence="1">
    <location>
        <begin position="18"/>
        <end position="199"/>
    </location>
</feature>
<dbReference type="AlphaFoldDB" id="A0AAT9FLG9"/>
<protein>
    <recommendedName>
        <fullName evidence="2">Ice-binding protein C-terminal domain-containing protein</fullName>
    </recommendedName>
</protein>
<evidence type="ECO:0000259" key="2">
    <source>
        <dbReference type="Pfam" id="PF07589"/>
    </source>
</evidence>
<dbReference type="NCBIfam" id="TIGR02595">
    <property type="entry name" value="PEP_CTERM"/>
    <property type="match status" value="1"/>
</dbReference>
<proteinExistence type="predicted"/>
<reference evidence="3" key="1">
    <citation type="submission" date="2024-07" db="EMBL/GenBank/DDBJ databases">
        <title>Complete genome sequence of Verrucomicrobiaceae bacterium NT6N.</title>
        <authorList>
            <person name="Huang C."/>
            <person name="Takami H."/>
            <person name="Hamasaki K."/>
        </authorList>
    </citation>
    <scope>NUCLEOTIDE SEQUENCE</scope>
    <source>
        <strain evidence="3">NT6N</strain>
    </source>
</reference>
<accession>A0AAT9FLG9</accession>
<feature type="domain" description="Ice-binding protein C-terminal" evidence="2">
    <location>
        <begin position="177"/>
        <end position="198"/>
    </location>
</feature>
<evidence type="ECO:0000313" key="3">
    <source>
        <dbReference type="EMBL" id="BDS06864.1"/>
    </source>
</evidence>
<gene>
    <name evidence="3" type="ORF">NT6N_19040</name>
</gene>
<organism evidence="3">
    <name type="scientific">Oceaniferula spumae</name>
    <dbReference type="NCBI Taxonomy" id="2979115"/>
    <lineage>
        <taxon>Bacteria</taxon>
        <taxon>Pseudomonadati</taxon>
        <taxon>Verrucomicrobiota</taxon>
        <taxon>Verrucomicrobiia</taxon>
        <taxon>Verrucomicrobiales</taxon>
        <taxon>Verrucomicrobiaceae</taxon>
        <taxon>Oceaniferula</taxon>
    </lineage>
</organism>
<sequence>MKHNTLASLAVASTVFASGITISQAALSLTNVGGNNWQINFSPITFTANNNAGQFDWLVFEDFFSANSNASGGHVSGTLEYSINGGSTVVVTPHSATGTFASTLGGIDPNDLFINIAQAGNRPNPNNGQSVAVSGSVVFSSSDVPAFPINGTVNARWWDNTGSGGAAQSNIVSVAVVPEPSTTALLGLGGLALILRRRK</sequence>
<dbReference type="Pfam" id="PF07589">
    <property type="entry name" value="PEP-CTERM"/>
    <property type="match status" value="1"/>
</dbReference>
<dbReference type="KEGG" id="osu:NT6N_19040"/>
<feature type="signal peptide" evidence="1">
    <location>
        <begin position="1"/>
        <end position="17"/>
    </location>
</feature>
<dbReference type="EMBL" id="AP026866">
    <property type="protein sequence ID" value="BDS06864.1"/>
    <property type="molecule type" value="Genomic_DNA"/>
</dbReference>